<dbReference type="GeneID" id="27339932"/>
<dbReference type="PANTHER" id="PTHR38116:SF1">
    <property type="entry name" value="BZIP DOMAIN-CONTAINING PROTEIN"/>
    <property type="match status" value="1"/>
</dbReference>
<reference evidence="2 3" key="1">
    <citation type="submission" date="2015-01" db="EMBL/GenBank/DDBJ databases">
        <title>The Genome Sequence of Cladophialophora immunda CBS83496.</title>
        <authorList>
            <consortium name="The Broad Institute Genomics Platform"/>
            <person name="Cuomo C."/>
            <person name="de Hoog S."/>
            <person name="Gorbushina A."/>
            <person name="Stielow B."/>
            <person name="Teixiera M."/>
            <person name="Abouelleil A."/>
            <person name="Chapman S.B."/>
            <person name="Priest M."/>
            <person name="Young S.K."/>
            <person name="Wortman J."/>
            <person name="Nusbaum C."/>
            <person name="Birren B."/>
        </authorList>
    </citation>
    <scope>NUCLEOTIDE SEQUENCE [LARGE SCALE GENOMIC DNA]</scope>
    <source>
        <strain evidence="2 3">CBS 83496</strain>
    </source>
</reference>
<evidence type="ECO:0000256" key="1">
    <source>
        <dbReference type="SAM" id="MobiDB-lite"/>
    </source>
</evidence>
<keyword evidence="3" id="KW-1185">Reference proteome</keyword>
<dbReference type="STRING" id="569365.A0A0D2DE10"/>
<dbReference type="EMBL" id="KN847040">
    <property type="protein sequence ID" value="KIW33924.1"/>
    <property type="molecule type" value="Genomic_DNA"/>
</dbReference>
<dbReference type="VEuPathDB" id="FungiDB:PV07_00738"/>
<dbReference type="AlphaFoldDB" id="A0A0D2DE10"/>
<feature type="compositionally biased region" description="Polar residues" evidence="1">
    <location>
        <begin position="63"/>
        <end position="83"/>
    </location>
</feature>
<name>A0A0D2DE10_9EURO</name>
<dbReference type="Pfam" id="PF11905">
    <property type="entry name" value="DUF3425"/>
    <property type="match status" value="1"/>
</dbReference>
<sequence>MTTAKVYQSGEHISLPTILPLNQQVEMRRLDEDWTGFTDPAQRRKLQNRLHQRAWRRRQARQTKTLGSVSTQKPSTLHQQPSDRNQRRDNSTLSNPVLTQVTSICTLSPSGVRDLLTRFEESTYQHYLLGSPRTDLLLTLVKFNVFRALLDNTRALGFTLEWLDGDAVSPFSQAGSNRVSDDSSSTSTCPVYLRPTGLQHLVEHHPWIDLFPIPRMRENILQAGDSFDEDALCHDMVEICGSPGEQSGLIVWGDPWDPRNWEIGEEFLKRWGWVIQGCWELFDATNYWRAQRGEEDLFPDNQRAPPFASTSL</sequence>
<dbReference type="Proteomes" id="UP000054466">
    <property type="component" value="Unassembled WGS sequence"/>
</dbReference>
<protein>
    <recommendedName>
        <fullName evidence="4">BZIP domain-containing protein</fullName>
    </recommendedName>
</protein>
<dbReference type="HOGENOM" id="CLU_033726_0_0_1"/>
<feature type="compositionally biased region" description="Basic residues" evidence="1">
    <location>
        <begin position="48"/>
        <end position="61"/>
    </location>
</feature>
<accession>A0A0D2DE10</accession>
<evidence type="ECO:0000313" key="3">
    <source>
        <dbReference type="Proteomes" id="UP000054466"/>
    </source>
</evidence>
<organism evidence="2 3">
    <name type="scientific">Cladophialophora immunda</name>
    <dbReference type="NCBI Taxonomy" id="569365"/>
    <lineage>
        <taxon>Eukaryota</taxon>
        <taxon>Fungi</taxon>
        <taxon>Dikarya</taxon>
        <taxon>Ascomycota</taxon>
        <taxon>Pezizomycotina</taxon>
        <taxon>Eurotiomycetes</taxon>
        <taxon>Chaetothyriomycetidae</taxon>
        <taxon>Chaetothyriales</taxon>
        <taxon>Herpotrichiellaceae</taxon>
        <taxon>Cladophialophora</taxon>
    </lineage>
</organism>
<dbReference type="OrthoDB" id="2245989at2759"/>
<evidence type="ECO:0000313" key="2">
    <source>
        <dbReference type="EMBL" id="KIW33924.1"/>
    </source>
</evidence>
<dbReference type="PANTHER" id="PTHR38116">
    <property type="entry name" value="CHROMOSOME 7, WHOLE GENOME SHOTGUN SEQUENCE"/>
    <property type="match status" value="1"/>
</dbReference>
<proteinExistence type="predicted"/>
<dbReference type="RefSeq" id="XP_016254140.1">
    <property type="nucleotide sequence ID" value="XM_016387212.1"/>
</dbReference>
<evidence type="ECO:0008006" key="4">
    <source>
        <dbReference type="Google" id="ProtNLM"/>
    </source>
</evidence>
<dbReference type="InterPro" id="IPR021833">
    <property type="entry name" value="DUF3425"/>
</dbReference>
<gene>
    <name evidence="2" type="ORF">PV07_00738</name>
</gene>
<feature type="region of interest" description="Disordered" evidence="1">
    <location>
        <begin position="48"/>
        <end position="95"/>
    </location>
</feature>